<accession>A0A7Z1AGC1</accession>
<dbReference type="InterPro" id="IPR051548">
    <property type="entry name" value="Grx-like_ET"/>
</dbReference>
<dbReference type="Proteomes" id="UP000094769">
    <property type="component" value="Unassembled WGS sequence"/>
</dbReference>
<keyword evidence="1" id="KW-0732">Signal</keyword>
<dbReference type="GO" id="GO:0045454">
    <property type="term" value="P:cell redox homeostasis"/>
    <property type="evidence" value="ECO:0007669"/>
    <property type="project" value="TreeGrafter"/>
</dbReference>
<evidence type="ECO:0000313" key="4">
    <source>
        <dbReference type="Proteomes" id="UP000094769"/>
    </source>
</evidence>
<dbReference type="PANTHER" id="PTHR34386">
    <property type="entry name" value="GLUTAREDOXIN"/>
    <property type="match status" value="1"/>
</dbReference>
<name>A0A7Z1AGC1_9GAMM</name>
<dbReference type="RefSeq" id="WP_069121693.1">
    <property type="nucleotide sequence ID" value="NZ_MARB01000004.1"/>
</dbReference>
<dbReference type="EMBL" id="MARB01000004">
    <property type="protein sequence ID" value="ODJ88841.1"/>
    <property type="molecule type" value="Genomic_DNA"/>
</dbReference>
<feature type="chain" id="PRO_5031141595" description="DUF547 domain-containing protein" evidence="1">
    <location>
        <begin position="23"/>
        <end position="266"/>
    </location>
</feature>
<dbReference type="GO" id="GO:0009055">
    <property type="term" value="F:electron transfer activity"/>
    <property type="evidence" value="ECO:0007669"/>
    <property type="project" value="TreeGrafter"/>
</dbReference>
<feature type="signal peptide" evidence="1">
    <location>
        <begin position="1"/>
        <end position="22"/>
    </location>
</feature>
<comment type="caution">
    <text evidence="3">The sequence shown here is derived from an EMBL/GenBank/DDBJ whole genome shotgun (WGS) entry which is preliminary data.</text>
</comment>
<keyword evidence="4" id="KW-1185">Reference proteome</keyword>
<dbReference type="PANTHER" id="PTHR34386:SF1">
    <property type="entry name" value="GLUTAREDOXIN-LIKE PROTEIN NRDH"/>
    <property type="match status" value="1"/>
</dbReference>
<evidence type="ECO:0000256" key="1">
    <source>
        <dbReference type="SAM" id="SignalP"/>
    </source>
</evidence>
<dbReference type="Pfam" id="PF04784">
    <property type="entry name" value="DUF547"/>
    <property type="match status" value="1"/>
</dbReference>
<evidence type="ECO:0000259" key="2">
    <source>
        <dbReference type="Pfam" id="PF04784"/>
    </source>
</evidence>
<gene>
    <name evidence="3" type="ORF">CODIS_09360</name>
</gene>
<sequence>MRKIVSVVIFSLMVISATDSFAFDHGIWNTLLQQHVVPQRGGVATAVDYQGLSSERKRLKQYLTLLTEVDKETFKTWPASEQLAFLINAYNAWTVELILTAYPKISSIKDLGGLFSSPWKKAFIPLFGENRSLDDIEHGMIRKKDRYNDPRIHFAVNCASIGCPALRAEAYTGERLEMQLREQTSLFLADKTRNRFSDDRLEVSSIFKWYHDDFERGWKDYHSLSGFFAEYSQQLGLSAEDEQRLRAGKIDISFLDYDWRLNSALR</sequence>
<dbReference type="InterPro" id="IPR006869">
    <property type="entry name" value="DUF547"/>
</dbReference>
<proteinExistence type="predicted"/>
<organism evidence="3 4">
    <name type="scientific">Candidatus Thiodiazotropha endolucinida</name>
    <dbReference type="NCBI Taxonomy" id="1655433"/>
    <lineage>
        <taxon>Bacteria</taxon>
        <taxon>Pseudomonadati</taxon>
        <taxon>Pseudomonadota</taxon>
        <taxon>Gammaproteobacteria</taxon>
        <taxon>Chromatiales</taxon>
        <taxon>Sedimenticolaceae</taxon>
        <taxon>Candidatus Thiodiazotropha</taxon>
    </lineage>
</organism>
<reference evidence="3 4" key="1">
    <citation type="submission" date="2016-06" db="EMBL/GenBank/DDBJ databases">
        <title>Genome sequence of endosymbiont of Candidatus Endolucinida thiodiazotropha.</title>
        <authorList>
            <person name="Poehlein A."/>
            <person name="Koenig S."/>
            <person name="Heiden S.E."/>
            <person name="Thuermer A."/>
            <person name="Voget S."/>
            <person name="Daniel R."/>
            <person name="Markert S."/>
            <person name="Gros O."/>
            <person name="Schweder T."/>
        </authorList>
    </citation>
    <scope>NUCLEOTIDE SEQUENCE [LARGE SCALE GENOMIC DNA]</scope>
    <source>
        <strain evidence="3 4">COS</strain>
    </source>
</reference>
<protein>
    <recommendedName>
        <fullName evidence="2">DUF547 domain-containing protein</fullName>
    </recommendedName>
</protein>
<feature type="domain" description="DUF547" evidence="2">
    <location>
        <begin position="75"/>
        <end position="188"/>
    </location>
</feature>
<dbReference type="OrthoDB" id="526867at2"/>
<dbReference type="AlphaFoldDB" id="A0A7Z1AGC1"/>
<evidence type="ECO:0000313" key="3">
    <source>
        <dbReference type="EMBL" id="ODJ88841.1"/>
    </source>
</evidence>